<gene>
    <name evidence="2" type="ORF">ZT1A5_G11550</name>
</gene>
<sequence>MTSKRMERSTTVQEYPAESAARSRPSLSHHFEWCLIHSAPSEEDTHGTDQATEFLTTRNLQGESIKTQRQVEVRRCANAAEDKGNCNVVESSFISDSGPPTDALHELETDRWMAERMSKESP</sequence>
<evidence type="ECO:0000313" key="3">
    <source>
        <dbReference type="Proteomes" id="UP000215453"/>
    </source>
</evidence>
<dbReference type="Proteomes" id="UP000215453">
    <property type="component" value="Chromosome 14"/>
</dbReference>
<feature type="region of interest" description="Disordered" evidence="1">
    <location>
        <begin position="1"/>
        <end position="25"/>
    </location>
</feature>
<accession>A0A1Y6M2X7</accession>
<name>A0A1Y6M2X7_ZYMTR</name>
<dbReference type="EMBL" id="LT882689">
    <property type="protein sequence ID" value="SMY30100.1"/>
    <property type="molecule type" value="Genomic_DNA"/>
</dbReference>
<dbReference type="AlphaFoldDB" id="A0A1Y6M2X7"/>
<protein>
    <submittedName>
        <fullName evidence="2">Uncharacterized protein</fullName>
    </submittedName>
</protein>
<reference evidence="2 3" key="1">
    <citation type="submission" date="2016-10" db="EMBL/GenBank/DDBJ databases">
        <authorList>
            <person name="Varghese N."/>
        </authorList>
    </citation>
    <scope>NUCLEOTIDE SEQUENCE [LARGE SCALE GENOMIC DNA]</scope>
</reference>
<proteinExistence type="predicted"/>
<evidence type="ECO:0000313" key="2">
    <source>
        <dbReference type="EMBL" id="SMY30100.1"/>
    </source>
</evidence>
<organism evidence="2 3">
    <name type="scientific">Zymoseptoria tritici ST99CH_1A5</name>
    <dbReference type="NCBI Taxonomy" id="1276529"/>
    <lineage>
        <taxon>Eukaryota</taxon>
        <taxon>Fungi</taxon>
        <taxon>Dikarya</taxon>
        <taxon>Ascomycota</taxon>
        <taxon>Pezizomycotina</taxon>
        <taxon>Dothideomycetes</taxon>
        <taxon>Dothideomycetidae</taxon>
        <taxon>Mycosphaerellales</taxon>
        <taxon>Mycosphaerellaceae</taxon>
        <taxon>Zymoseptoria</taxon>
    </lineage>
</organism>
<evidence type="ECO:0000256" key="1">
    <source>
        <dbReference type="SAM" id="MobiDB-lite"/>
    </source>
</evidence>